<comment type="caution">
    <text evidence="8">The sequence shown here is derived from an EMBL/GenBank/DDBJ whole genome shotgun (WGS) entry which is preliminary data.</text>
</comment>
<comment type="subcellular location">
    <subcellularLocation>
        <location evidence="1">Cell membrane</location>
        <topology evidence="1">Multi-pass membrane protein</topology>
    </subcellularLocation>
</comment>
<dbReference type="PIRSF" id="PIRSF006060">
    <property type="entry name" value="AA_transporter"/>
    <property type="match status" value="1"/>
</dbReference>
<evidence type="ECO:0000313" key="9">
    <source>
        <dbReference type="Proteomes" id="UP000050973"/>
    </source>
</evidence>
<keyword evidence="6 7" id="KW-0472">Membrane</keyword>
<dbReference type="GO" id="GO:0022857">
    <property type="term" value="F:transmembrane transporter activity"/>
    <property type="evidence" value="ECO:0007669"/>
    <property type="project" value="InterPro"/>
</dbReference>
<dbReference type="PANTHER" id="PTHR42770:SF15">
    <property type="entry name" value="GLUTAMATE_GAMMA-AMINOBUTYRATE ANTIPORTER-RELATED"/>
    <property type="match status" value="1"/>
</dbReference>
<evidence type="ECO:0000256" key="3">
    <source>
        <dbReference type="ARBA" id="ARBA00022475"/>
    </source>
</evidence>
<dbReference type="GO" id="GO:0005886">
    <property type="term" value="C:plasma membrane"/>
    <property type="evidence" value="ECO:0007669"/>
    <property type="project" value="UniProtKB-SubCell"/>
</dbReference>
<name>A0A0R1W9D6_9LACO</name>
<evidence type="ECO:0000256" key="7">
    <source>
        <dbReference type="SAM" id="Phobius"/>
    </source>
</evidence>
<dbReference type="Pfam" id="PF13520">
    <property type="entry name" value="AA_permease_2"/>
    <property type="match status" value="1"/>
</dbReference>
<feature type="transmembrane region" description="Helical" evidence="7">
    <location>
        <begin position="230"/>
        <end position="253"/>
    </location>
</feature>
<dbReference type="EMBL" id="AZGE01000026">
    <property type="protein sequence ID" value="KRM14568.1"/>
    <property type="molecule type" value="Genomic_DNA"/>
</dbReference>
<dbReference type="NCBIfam" id="NF040513">
    <property type="entry name" value="antiport_TyrP"/>
    <property type="match status" value="1"/>
</dbReference>
<keyword evidence="5 7" id="KW-1133">Transmembrane helix</keyword>
<proteinExistence type="predicted"/>
<feature type="transmembrane region" description="Helical" evidence="7">
    <location>
        <begin position="151"/>
        <end position="176"/>
    </location>
</feature>
<dbReference type="AlphaFoldDB" id="A0A0R1W9D6"/>
<feature type="transmembrane region" description="Helical" evidence="7">
    <location>
        <begin position="7"/>
        <end position="26"/>
    </location>
</feature>
<dbReference type="PANTHER" id="PTHR42770">
    <property type="entry name" value="AMINO ACID TRANSPORTER-RELATED"/>
    <property type="match status" value="1"/>
</dbReference>
<feature type="transmembrane region" description="Helical" evidence="7">
    <location>
        <begin position="196"/>
        <end position="218"/>
    </location>
</feature>
<dbReference type="InterPro" id="IPR002293">
    <property type="entry name" value="AA/rel_permease1"/>
</dbReference>
<evidence type="ECO:0000256" key="4">
    <source>
        <dbReference type="ARBA" id="ARBA00022692"/>
    </source>
</evidence>
<dbReference type="RefSeq" id="WP_003715071.1">
    <property type="nucleotide sequence ID" value="NZ_AZGE01000026.1"/>
</dbReference>
<keyword evidence="2" id="KW-0813">Transport</keyword>
<feature type="transmembrane region" description="Helical" evidence="7">
    <location>
        <begin position="428"/>
        <end position="448"/>
    </location>
</feature>
<evidence type="ECO:0000256" key="1">
    <source>
        <dbReference type="ARBA" id="ARBA00004651"/>
    </source>
</evidence>
<keyword evidence="3" id="KW-1003">Cell membrane</keyword>
<protein>
    <submittedName>
        <fullName evidence="8">Amino acid permease</fullName>
    </submittedName>
</protein>
<feature type="transmembrane region" description="Helical" evidence="7">
    <location>
        <begin position="32"/>
        <end position="53"/>
    </location>
</feature>
<evidence type="ECO:0000313" key="8">
    <source>
        <dbReference type="EMBL" id="KRM14568.1"/>
    </source>
</evidence>
<feature type="transmembrane region" description="Helical" evidence="7">
    <location>
        <begin position="402"/>
        <end position="422"/>
    </location>
</feature>
<evidence type="ECO:0000256" key="5">
    <source>
        <dbReference type="ARBA" id="ARBA00022989"/>
    </source>
</evidence>
<feature type="transmembrane region" description="Helical" evidence="7">
    <location>
        <begin position="86"/>
        <end position="108"/>
    </location>
</feature>
<dbReference type="InterPro" id="IPR050367">
    <property type="entry name" value="APC_superfamily"/>
</dbReference>
<keyword evidence="4 7" id="KW-0812">Transmembrane</keyword>
<dbReference type="Proteomes" id="UP000050973">
    <property type="component" value="Unassembled WGS sequence"/>
</dbReference>
<feature type="transmembrane region" description="Helical" evidence="7">
    <location>
        <begin position="273"/>
        <end position="294"/>
    </location>
</feature>
<dbReference type="PATRIC" id="fig|1423779.3.peg.1074"/>
<accession>A0A0R1W9D6</accession>
<sequence length="468" mass="51509">MSENTKISLGTFVGIGMAMIATVRSVPTLAAASWQMFFYMTFAIIFFALPVSLMSGEFSAMLQDAGGPQLWVRTGLNQKWGFTTAWLLWVQIFPGMVMVASTLGPLFGNTIGNVSLGQNHWFTLGCIIVIYWIITILNLKFDMVKIAGNFGVWFGVYIPFAVMIVMGVAATIKTGINAQSVLGTFSPEKLLPDVSTFKYVAAICFIFTGIETLGVYVPRMKDATHDFVSGVVFALVAMVILNILNAICVADVVPDGTTELTNITQPVILFCKILNWPLWIANVFSFLAAVGVFLQLSGWVTGPSQTMIQVAREGLIPSSWGFFKHNNIGVARNVILTQSTCITLFALMYAFPDINGIFLMLTNTTTLLYCVIYFLIAIAFIRLRYTEPDMTRPYRVGKHGNMAAWVWTVFFIFGILSIAIVTLSTAGVVSAVSMIVITIVLTVIPLFINAHKKEQWLKDAQAYAASRK</sequence>
<reference evidence="8 9" key="1">
    <citation type="journal article" date="2015" name="Genome Announc.">
        <title>Expanding the biotechnology potential of lactobacilli through comparative genomics of 213 strains and associated genera.</title>
        <authorList>
            <person name="Sun Z."/>
            <person name="Harris H.M."/>
            <person name="McCann A."/>
            <person name="Guo C."/>
            <person name="Argimon S."/>
            <person name="Zhang W."/>
            <person name="Yang X."/>
            <person name="Jeffery I.B."/>
            <person name="Cooney J.C."/>
            <person name="Kagawa T.F."/>
            <person name="Liu W."/>
            <person name="Song Y."/>
            <person name="Salvetti E."/>
            <person name="Wrobel A."/>
            <person name="Rasinkangas P."/>
            <person name="Parkhill J."/>
            <person name="Rea M.C."/>
            <person name="O'Sullivan O."/>
            <person name="Ritari J."/>
            <person name="Douillard F.P."/>
            <person name="Paul Ross R."/>
            <person name="Yang R."/>
            <person name="Briner A.E."/>
            <person name="Felis G.E."/>
            <person name="de Vos W.M."/>
            <person name="Barrangou R."/>
            <person name="Klaenhammer T.R."/>
            <person name="Caufield P.W."/>
            <person name="Cui Y."/>
            <person name="Zhang H."/>
            <person name="O'Toole P.W."/>
        </authorList>
    </citation>
    <scope>NUCLEOTIDE SEQUENCE [LARGE SCALE GENOMIC DNA]</scope>
    <source>
        <strain evidence="8 9">DSM 4864</strain>
    </source>
</reference>
<feature type="transmembrane region" description="Helical" evidence="7">
    <location>
        <begin position="120"/>
        <end position="139"/>
    </location>
</feature>
<dbReference type="Gene3D" id="1.20.1740.10">
    <property type="entry name" value="Amino acid/polyamine transporter I"/>
    <property type="match status" value="1"/>
</dbReference>
<feature type="transmembrane region" description="Helical" evidence="7">
    <location>
        <begin position="357"/>
        <end position="381"/>
    </location>
</feature>
<gene>
    <name evidence="8" type="ORF">FC49_GL001052</name>
</gene>
<evidence type="ECO:0000256" key="6">
    <source>
        <dbReference type="ARBA" id="ARBA00023136"/>
    </source>
</evidence>
<organism evidence="8 9">
    <name type="scientific">Limosilactobacillus oris DSM 4864</name>
    <dbReference type="NCBI Taxonomy" id="1423779"/>
    <lineage>
        <taxon>Bacteria</taxon>
        <taxon>Bacillati</taxon>
        <taxon>Bacillota</taxon>
        <taxon>Bacilli</taxon>
        <taxon>Lactobacillales</taxon>
        <taxon>Lactobacillaceae</taxon>
        <taxon>Limosilactobacillus</taxon>
    </lineage>
</organism>
<evidence type="ECO:0000256" key="2">
    <source>
        <dbReference type="ARBA" id="ARBA00022448"/>
    </source>
</evidence>
<feature type="transmembrane region" description="Helical" evidence="7">
    <location>
        <begin position="330"/>
        <end position="351"/>
    </location>
</feature>